<protein>
    <submittedName>
        <fullName evidence="3">Uncharacterized protein</fullName>
    </submittedName>
</protein>
<name>A0AAV9G375_9PEZI</name>
<dbReference type="Proteomes" id="UP001321760">
    <property type="component" value="Unassembled WGS sequence"/>
</dbReference>
<accession>A0AAV9G375</accession>
<feature type="compositionally biased region" description="Low complexity" evidence="1">
    <location>
        <begin position="108"/>
        <end position="117"/>
    </location>
</feature>
<evidence type="ECO:0000256" key="1">
    <source>
        <dbReference type="SAM" id="MobiDB-lite"/>
    </source>
</evidence>
<keyword evidence="2" id="KW-0812">Transmembrane</keyword>
<dbReference type="EMBL" id="MU866001">
    <property type="protein sequence ID" value="KAK4443028.1"/>
    <property type="molecule type" value="Genomic_DNA"/>
</dbReference>
<dbReference type="CDD" id="cd12087">
    <property type="entry name" value="TM_EGFR-like"/>
    <property type="match status" value="1"/>
</dbReference>
<feature type="transmembrane region" description="Helical" evidence="2">
    <location>
        <begin position="121"/>
        <end position="145"/>
    </location>
</feature>
<organism evidence="3 4">
    <name type="scientific">Podospora aff. communis PSN243</name>
    <dbReference type="NCBI Taxonomy" id="3040156"/>
    <lineage>
        <taxon>Eukaryota</taxon>
        <taxon>Fungi</taxon>
        <taxon>Dikarya</taxon>
        <taxon>Ascomycota</taxon>
        <taxon>Pezizomycotina</taxon>
        <taxon>Sordariomycetes</taxon>
        <taxon>Sordariomycetidae</taxon>
        <taxon>Sordariales</taxon>
        <taxon>Podosporaceae</taxon>
        <taxon>Podospora</taxon>
    </lineage>
</organism>
<dbReference type="AlphaFoldDB" id="A0AAV9G375"/>
<proteinExistence type="predicted"/>
<comment type="caution">
    <text evidence="3">The sequence shown here is derived from an EMBL/GenBank/DDBJ whole genome shotgun (WGS) entry which is preliminary data.</text>
</comment>
<dbReference type="PANTHER" id="PTHR16861:SF4">
    <property type="entry name" value="SH3 DOMAIN PROTEIN (AFU_ORTHOLOGUE AFUA_1G13610)"/>
    <property type="match status" value="1"/>
</dbReference>
<evidence type="ECO:0000313" key="4">
    <source>
        <dbReference type="Proteomes" id="UP001321760"/>
    </source>
</evidence>
<reference evidence="3" key="2">
    <citation type="submission" date="2023-05" db="EMBL/GenBank/DDBJ databases">
        <authorList>
            <consortium name="Lawrence Berkeley National Laboratory"/>
            <person name="Steindorff A."/>
            <person name="Hensen N."/>
            <person name="Bonometti L."/>
            <person name="Westerberg I."/>
            <person name="Brannstrom I.O."/>
            <person name="Guillou S."/>
            <person name="Cros-Aarteil S."/>
            <person name="Calhoun S."/>
            <person name="Haridas S."/>
            <person name="Kuo A."/>
            <person name="Mondo S."/>
            <person name="Pangilinan J."/>
            <person name="Riley R."/>
            <person name="Labutti K."/>
            <person name="Andreopoulos B."/>
            <person name="Lipzen A."/>
            <person name="Chen C."/>
            <person name="Yanf M."/>
            <person name="Daum C."/>
            <person name="Ng V."/>
            <person name="Clum A."/>
            <person name="Ohm R."/>
            <person name="Martin F."/>
            <person name="Silar P."/>
            <person name="Natvig D."/>
            <person name="Lalanne C."/>
            <person name="Gautier V."/>
            <person name="Ament-Velasquez S.L."/>
            <person name="Kruys A."/>
            <person name="Hutchinson M.I."/>
            <person name="Powell A.J."/>
            <person name="Barry K."/>
            <person name="Miller A.N."/>
            <person name="Grigoriev I.V."/>
            <person name="Debuchy R."/>
            <person name="Gladieux P."/>
            <person name="Thoren M.H."/>
            <person name="Johannesson H."/>
        </authorList>
    </citation>
    <scope>NUCLEOTIDE SEQUENCE</scope>
    <source>
        <strain evidence="3">PSN243</strain>
    </source>
</reference>
<keyword evidence="4" id="KW-1185">Reference proteome</keyword>
<dbReference type="PANTHER" id="PTHR16861">
    <property type="entry name" value="GLYCOPROTEIN 38"/>
    <property type="match status" value="1"/>
</dbReference>
<evidence type="ECO:0000313" key="3">
    <source>
        <dbReference type="EMBL" id="KAK4443028.1"/>
    </source>
</evidence>
<keyword evidence="2" id="KW-0472">Membrane</keyword>
<gene>
    <name evidence="3" type="ORF">QBC34DRAFT_337613</name>
</gene>
<sequence>MADNPNTTALTTYPPAIVVASKVVTVIAADKSRTGTITFSASISVSTVSGNVAHGTYINWPGSEPSPTYLPLDVGEALSGTIIASATQTGTGPIGPLPPKSTGENDSPESSNSSSGVSTGAIAGAAVGCLIAGLLLGFAIAFFFLRRRKQAEQNGAGASDDSKAYYPASSPVETKLQLEKFLLDSSPDKEIASELRSLGTLIQQHVENNYHLQPVQEDPRVLAASLVQLGVVNGGSLAPDALAQLALEPNTRHVALQHVISQVLFTSVDVSSRSALSMLPAPLAAFLRSIPPKEAGDKTEVTSSALNQWRALSAFLLHPARSQRTPLPTSSAAVTPQAAALSEALDTFLGYFVASDEGARSQQRSHLQAVIAETTKLGYVLLSQPSEWRFVHALNQNTGGRVAVVCAGLVKVTDKDGTPYPVPKQVVQPQTVLI</sequence>
<evidence type="ECO:0000256" key="2">
    <source>
        <dbReference type="SAM" id="Phobius"/>
    </source>
</evidence>
<reference evidence="3" key="1">
    <citation type="journal article" date="2023" name="Mol. Phylogenet. Evol.">
        <title>Genome-scale phylogeny and comparative genomics of the fungal order Sordariales.</title>
        <authorList>
            <person name="Hensen N."/>
            <person name="Bonometti L."/>
            <person name="Westerberg I."/>
            <person name="Brannstrom I.O."/>
            <person name="Guillou S."/>
            <person name="Cros-Aarteil S."/>
            <person name="Calhoun S."/>
            <person name="Haridas S."/>
            <person name="Kuo A."/>
            <person name="Mondo S."/>
            <person name="Pangilinan J."/>
            <person name="Riley R."/>
            <person name="LaButti K."/>
            <person name="Andreopoulos B."/>
            <person name="Lipzen A."/>
            <person name="Chen C."/>
            <person name="Yan M."/>
            <person name="Daum C."/>
            <person name="Ng V."/>
            <person name="Clum A."/>
            <person name="Steindorff A."/>
            <person name="Ohm R.A."/>
            <person name="Martin F."/>
            <person name="Silar P."/>
            <person name="Natvig D.O."/>
            <person name="Lalanne C."/>
            <person name="Gautier V."/>
            <person name="Ament-Velasquez S.L."/>
            <person name="Kruys A."/>
            <person name="Hutchinson M.I."/>
            <person name="Powell A.J."/>
            <person name="Barry K."/>
            <person name="Miller A.N."/>
            <person name="Grigoriev I.V."/>
            <person name="Debuchy R."/>
            <person name="Gladieux P."/>
            <person name="Hiltunen Thoren M."/>
            <person name="Johannesson H."/>
        </authorList>
    </citation>
    <scope>NUCLEOTIDE SEQUENCE</scope>
    <source>
        <strain evidence="3">PSN243</strain>
    </source>
</reference>
<keyword evidence="2" id="KW-1133">Transmembrane helix</keyword>
<feature type="region of interest" description="Disordered" evidence="1">
    <location>
        <begin position="87"/>
        <end position="117"/>
    </location>
</feature>